<dbReference type="SUPFAM" id="SSF103088">
    <property type="entry name" value="OmpA-like"/>
    <property type="match status" value="1"/>
</dbReference>
<keyword evidence="2" id="KW-0732">Signal</keyword>
<dbReference type="InterPro" id="IPR036737">
    <property type="entry name" value="OmpA-like_sf"/>
</dbReference>
<organism evidence="3 4">
    <name type="scientific">Pseudoxanthomonas suwonensis (strain 11-1)</name>
    <dbReference type="NCBI Taxonomy" id="743721"/>
    <lineage>
        <taxon>Bacteria</taxon>
        <taxon>Pseudomonadati</taxon>
        <taxon>Pseudomonadota</taxon>
        <taxon>Gammaproteobacteria</taxon>
        <taxon>Lysobacterales</taxon>
        <taxon>Lysobacteraceae</taxon>
        <taxon>Pseudoxanthomonas</taxon>
    </lineage>
</organism>
<dbReference type="EMBL" id="CP002446">
    <property type="protein sequence ID" value="ADV28297.1"/>
    <property type="molecule type" value="Genomic_DNA"/>
</dbReference>
<dbReference type="eggNOG" id="COG2885">
    <property type="taxonomic scope" value="Bacteria"/>
</dbReference>
<evidence type="ECO:0000313" key="4">
    <source>
        <dbReference type="Proteomes" id="UP000008632"/>
    </source>
</evidence>
<dbReference type="HOGENOM" id="CLU_930243_0_0_6"/>
<reference evidence="3 4" key="1">
    <citation type="submission" date="2011-01" db="EMBL/GenBank/DDBJ databases">
        <title>Complete sequence of Pseudoxanthomonas suwonensis 11-1.</title>
        <authorList>
            <consortium name="US DOE Joint Genome Institute"/>
            <person name="Lucas S."/>
            <person name="Copeland A."/>
            <person name="Lapidus A."/>
            <person name="Cheng J.-F."/>
            <person name="Goodwin L."/>
            <person name="Pitluck S."/>
            <person name="Teshima H."/>
            <person name="Detter J.C."/>
            <person name="Han C."/>
            <person name="Tapia R."/>
            <person name="Land M."/>
            <person name="Hauser L."/>
            <person name="Kyrpides N."/>
            <person name="Ivanova N."/>
            <person name="Ovchinnikova G."/>
            <person name="Siebers A.K."/>
            <person name="Allgaier M."/>
            <person name="Thelen M.P."/>
            <person name="Hugenholtz P."/>
            <person name="Gladden J."/>
            <person name="Woyke T."/>
        </authorList>
    </citation>
    <scope>NUCLEOTIDE SEQUENCE [LARGE SCALE GENOMIC DNA]</scope>
    <source>
        <strain evidence="4">11-1</strain>
    </source>
</reference>
<evidence type="ECO:0000256" key="2">
    <source>
        <dbReference type="SAM" id="SignalP"/>
    </source>
</evidence>
<dbReference type="KEGG" id="psu:Psesu_2465"/>
<evidence type="ECO:0000313" key="3">
    <source>
        <dbReference type="EMBL" id="ADV28297.1"/>
    </source>
</evidence>
<keyword evidence="4" id="KW-1185">Reference proteome</keyword>
<dbReference type="AlphaFoldDB" id="E6WW89"/>
<dbReference type="RefSeq" id="WP_013536124.1">
    <property type="nucleotide sequence ID" value="NC_014924.1"/>
</dbReference>
<dbReference type="STRING" id="743721.Psesu_2465"/>
<evidence type="ECO:0000256" key="1">
    <source>
        <dbReference type="SAM" id="Coils"/>
    </source>
</evidence>
<feature type="signal peptide" evidence="2">
    <location>
        <begin position="1"/>
        <end position="26"/>
    </location>
</feature>
<keyword evidence="1" id="KW-0175">Coiled coil</keyword>
<gene>
    <name evidence="3" type="ordered locus">Psesu_2465</name>
</gene>
<feature type="coiled-coil region" evidence="1">
    <location>
        <begin position="106"/>
        <end position="140"/>
    </location>
</feature>
<dbReference type="Proteomes" id="UP000008632">
    <property type="component" value="Chromosome"/>
</dbReference>
<feature type="chain" id="PRO_5003215161" evidence="2">
    <location>
        <begin position="27"/>
        <end position="299"/>
    </location>
</feature>
<proteinExistence type="predicted"/>
<accession>E6WW89</accession>
<dbReference type="OrthoDB" id="5976031at2"/>
<name>E6WW89_PSEUU</name>
<sequence>MSARGMFRPLGAAILVLAMASVPALAADDPDVARLRARLSALQADPVLSRGAGLELLEALQAVNALDAARRGDRPDALYLAERRLEIAETMARAGAARAELSRLDLQRADLLVEASRREAEKARREAEQLRIQAQIHAEETERLRLAAEAEALARTEAEEALGQAAGRQTAQLSAARRKEAELARQEAELVSGKKLPPSSFGNAGEVFVVPGSAYASGKSSLTASGKDAAAALAAYLQIGSKRQVRIRAWDKDPKVAQSRAAALRDALVAAGVDKGRIKADGVKDPATAKRAAEVTVAP</sequence>
<protein>
    <submittedName>
        <fullName evidence="3">OmpA/MotB domain protein</fullName>
    </submittedName>
</protein>